<dbReference type="AlphaFoldDB" id="A0A4W6DW10"/>
<evidence type="ECO:0000256" key="1">
    <source>
        <dbReference type="ARBA" id="ARBA00023157"/>
    </source>
</evidence>
<dbReference type="SMART" id="SM00034">
    <property type="entry name" value="CLECT"/>
    <property type="match status" value="1"/>
</dbReference>
<accession>A0A4W6DW10</accession>
<organism evidence="3 4">
    <name type="scientific">Lates calcarifer</name>
    <name type="common">Barramundi</name>
    <name type="synonym">Holocentrus calcarifer</name>
    <dbReference type="NCBI Taxonomy" id="8187"/>
    <lineage>
        <taxon>Eukaryota</taxon>
        <taxon>Metazoa</taxon>
        <taxon>Chordata</taxon>
        <taxon>Craniata</taxon>
        <taxon>Vertebrata</taxon>
        <taxon>Euteleostomi</taxon>
        <taxon>Actinopterygii</taxon>
        <taxon>Neopterygii</taxon>
        <taxon>Teleostei</taxon>
        <taxon>Neoteleostei</taxon>
        <taxon>Acanthomorphata</taxon>
        <taxon>Carangaria</taxon>
        <taxon>Carangaria incertae sedis</taxon>
        <taxon>Centropomidae</taxon>
        <taxon>Lates</taxon>
    </lineage>
</organism>
<dbReference type="PROSITE" id="PS00615">
    <property type="entry name" value="C_TYPE_LECTIN_1"/>
    <property type="match status" value="1"/>
</dbReference>
<dbReference type="GeneTree" id="ENSGT00940000163911"/>
<dbReference type="Ensembl" id="ENSLCAT00010029605.1">
    <property type="protein sequence ID" value="ENSLCAP00010028967.1"/>
    <property type="gene ID" value="ENSLCAG00010013582.1"/>
</dbReference>
<evidence type="ECO:0000259" key="2">
    <source>
        <dbReference type="PROSITE" id="PS50041"/>
    </source>
</evidence>
<dbReference type="Proteomes" id="UP000314980">
    <property type="component" value="Unassembled WGS sequence"/>
</dbReference>
<dbReference type="InParanoid" id="A0A4W6DW10"/>
<keyword evidence="1" id="KW-1015">Disulfide bond</keyword>
<dbReference type="InterPro" id="IPR018378">
    <property type="entry name" value="C-type_lectin_CS"/>
</dbReference>
<dbReference type="PANTHER" id="PTHR45784:SF3">
    <property type="entry name" value="C-TYPE LECTIN DOMAIN FAMILY 4 MEMBER K-LIKE-RELATED"/>
    <property type="match status" value="1"/>
</dbReference>
<dbReference type="PROSITE" id="PS50041">
    <property type="entry name" value="C_TYPE_LECTIN_2"/>
    <property type="match status" value="1"/>
</dbReference>
<dbReference type="SUPFAM" id="SSF56436">
    <property type="entry name" value="C-type lectin-like"/>
    <property type="match status" value="1"/>
</dbReference>
<dbReference type="InterPro" id="IPR001304">
    <property type="entry name" value="C-type_lectin-like"/>
</dbReference>
<keyword evidence="4" id="KW-1185">Reference proteome</keyword>
<dbReference type="Pfam" id="PF00059">
    <property type="entry name" value="Lectin_C"/>
    <property type="match status" value="1"/>
</dbReference>
<protein>
    <recommendedName>
        <fullName evidence="2">C-type lectin domain-containing protein</fullName>
    </recommendedName>
</protein>
<dbReference type="Gene3D" id="3.10.100.10">
    <property type="entry name" value="Mannose-Binding Protein A, subunit A"/>
    <property type="match status" value="1"/>
</dbReference>
<dbReference type="InterPro" id="IPR016186">
    <property type="entry name" value="C-type_lectin-like/link_sf"/>
</dbReference>
<reference evidence="3" key="3">
    <citation type="submission" date="2025-09" db="UniProtKB">
        <authorList>
            <consortium name="Ensembl"/>
        </authorList>
    </citation>
    <scope>IDENTIFICATION</scope>
</reference>
<reference evidence="3" key="2">
    <citation type="submission" date="2025-08" db="UniProtKB">
        <authorList>
            <consortium name="Ensembl"/>
        </authorList>
    </citation>
    <scope>IDENTIFICATION</scope>
</reference>
<evidence type="ECO:0000313" key="3">
    <source>
        <dbReference type="Ensembl" id="ENSLCAP00010028967.1"/>
    </source>
</evidence>
<sequence length="155" mass="18272">MMPERIDRCLTKQSRKSPPPRKYYYIHTKMNWTNAQQYCREKHTDLATFKSMGDIEMLKPDFNYIWAWIGLTDNPKSWKEAMGNDINSWKWSATGETSKTGYQNWDVNEPNYAFGIETCVVMAPNGKWFDLSCALLHSFVCYTGKKISEFMYFIN</sequence>
<name>A0A4W6DW10_LATCA</name>
<dbReference type="InterPro" id="IPR016187">
    <property type="entry name" value="CTDL_fold"/>
</dbReference>
<evidence type="ECO:0000313" key="4">
    <source>
        <dbReference type="Proteomes" id="UP000314980"/>
    </source>
</evidence>
<feature type="domain" description="C-type lectin" evidence="2">
    <location>
        <begin position="23"/>
        <end position="142"/>
    </location>
</feature>
<reference evidence="4" key="1">
    <citation type="submission" date="2015-09" db="EMBL/GenBank/DDBJ databases">
        <authorList>
            <person name="Sai Rama Sridatta P."/>
        </authorList>
    </citation>
    <scope>NUCLEOTIDE SEQUENCE [LARGE SCALE GENOMIC DNA]</scope>
</reference>
<dbReference type="PANTHER" id="PTHR45784">
    <property type="entry name" value="C-TYPE LECTIN DOMAIN FAMILY 20 MEMBER A-RELATED"/>
    <property type="match status" value="1"/>
</dbReference>
<proteinExistence type="predicted"/>